<dbReference type="GO" id="GO:0033596">
    <property type="term" value="C:TSC1-TSC2 complex"/>
    <property type="evidence" value="ECO:0007669"/>
    <property type="project" value="TreeGrafter"/>
</dbReference>
<protein>
    <recommendedName>
        <fullName evidence="3">Rap-GAP domain-containing protein</fullName>
    </recommendedName>
</protein>
<proteinExistence type="predicted"/>
<dbReference type="InterPro" id="IPR018515">
    <property type="entry name" value="Tuberin-type_domain"/>
</dbReference>
<dbReference type="EMBL" id="NHTK01001380">
    <property type="protein sequence ID" value="PPQ98647.1"/>
    <property type="molecule type" value="Genomic_DNA"/>
</dbReference>
<dbReference type="InterPro" id="IPR000331">
    <property type="entry name" value="Rap/Ran_GAP_dom"/>
</dbReference>
<feature type="region of interest" description="Disordered" evidence="2">
    <location>
        <begin position="1438"/>
        <end position="1470"/>
    </location>
</feature>
<reference evidence="4 5" key="1">
    <citation type="journal article" date="2018" name="Evol. Lett.">
        <title>Horizontal gene cluster transfer increased hallucinogenic mushroom diversity.</title>
        <authorList>
            <person name="Reynolds H.T."/>
            <person name="Vijayakumar V."/>
            <person name="Gluck-Thaler E."/>
            <person name="Korotkin H.B."/>
            <person name="Matheny P.B."/>
            <person name="Slot J.C."/>
        </authorList>
    </citation>
    <scope>NUCLEOTIDE SEQUENCE [LARGE SCALE GENOMIC DNA]</scope>
    <source>
        <strain evidence="4 5">2629</strain>
    </source>
</reference>
<dbReference type="GO" id="GO:0005096">
    <property type="term" value="F:GTPase activator activity"/>
    <property type="evidence" value="ECO:0007669"/>
    <property type="project" value="UniProtKB-KW"/>
</dbReference>
<evidence type="ECO:0000256" key="1">
    <source>
        <dbReference type="ARBA" id="ARBA00022468"/>
    </source>
</evidence>
<dbReference type="InParanoid" id="A0A409Y6I0"/>
<dbReference type="GO" id="GO:0005634">
    <property type="term" value="C:nucleus"/>
    <property type="evidence" value="ECO:0007669"/>
    <property type="project" value="InterPro"/>
</dbReference>
<feature type="region of interest" description="Disordered" evidence="2">
    <location>
        <begin position="251"/>
        <end position="289"/>
    </location>
</feature>
<dbReference type="PANTHER" id="PTHR10063:SF0">
    <property type="entry name" value="TUBERIN"/>
    <property type="match status" value="1"/>
</dbReference>
<feature type="compositionally biased region" description="Low complexity" evidence="2">
    <location>
        <begin position="265"/>
        <end position="282"/>
    </location>
</feature>
<feature type="compositionally biased region" description="Low complexity" evidence="2">
    <location>
        <begin position="835"/>
        <end position="851"/>
    </location>
</feature>
<feature type="compositionally biased region" description="Pro residues" evidence="2">
    <location>
        <begin position="1007"/>
        <end position="1016"/>
    </location>
</feature>
<feature type="compositionally biased region" description="Low complexity" evidence="2">
    <location>
        <begin position="803"/>
        <end position="825"/>
    </location>
</feature>
<dbReference type="Pfam" id="PF03542">
    <property type="entry name" value="Tuberin"/>
    <property type="match status" value="1"/>
</dbReference>
<organism evidence="4 5">
    <name type="scientific">Panaeolus cyanescens</name>
    <dbReference type="NCBI Taxonomy" id="181874"/>
    <lineage>
        <taxon>Eukaryota</taxon>
        <taxon>Fungi</taxon>
        <taxon>Dikarya</taxon>
        <taxon>Basidiomycota</taxon>
        <taxon>Agaricomycotina</taxon>
        <taxon>Agaricomycetes</taxon>
        <taxon>Agaricomycetidae</taxon>
        <taxon>Agaricales</taxon>
        <taxon>Agaricineae</taxon>
        <taxon>Galeropsidaceae</taxon>
        <taxon>Panaeolus</taxon>
    </lineage>
</organism>
<dbReference type="InterPro" id="IPR035974">
    <property type="entry name" value="Rap/Ran-GAP_sf"/>
</dbReference>
<dbReference type="FunFam" id="3.40.50.11210:FF:000007">
    <property type="entry name" value="Tuberous sclerosis 2"/>
    <property type="match status" value="1"/>
</dbReference>
<evidence type="ECO:0000259" key="3">
    <source>
        <dbReference type="PROSITE" id="PS50085"/>
    </source>
</evidence>
<feature type="region of interest" description="Disordered" evidence="2">
    <location>
        <begin position="947"/>
        <end position="1016"/>
    </location>
</feature>
<evidence type="ECO:0000313" key="5">
    <source>
        <dbReference type="Proteomes" id="UP000284842"/>
    </source>
</evidence>
<dbReference type="GO" id="GO:0051056">
    <property type="term" value="P:regulation of small GTPase mediated signal transduction"/>
    <property type="evidence" value="ECO:0007669"/>
    <property type="project" value="InterPro"/>
</dbReference>
<dbReference type="OrthoDB" id="19311at2759"/>
<dbReference type="SUPFAM" id="SSF111347">
    <property type="entry name" value="Rap/Ran-GAP"/>
    <property type="match status" value="1"/>
</dbReference>
<keyword evidence="5" id="KW-1185">Reference proteome</keyword>
<dbReference type="PANTHER" id="PTHR10063">
    <property type="entry name" value="TUBERIN"/>
    <property type="match status" value="1"/>
</dbReference>
<comment type="caution">
    <text evidence="4">The sequence shown here is derived from an EMBL/GenBank/DDBJ whole genome shotgun (WGS) entry which is preliminary data.</text>
</comment>
<dbReference type="GO" id="GO:0032007">
    <property type="term" value="P:negative regulation of TOR signaling"/>
    <property type="evidence" value="ECO:0007669"/>
    <property type="project" value="TreeGrafter"/>
</dbReference>
<feature type="compositionally biased region" description="Basic and acidic residues" evidence="2">
    <location>
        <begin position="964"/>
        <end position="979"/>
    </location>
</feature>
<dbReference type="Gene3D" id="3.40.50.11210">
    <property type="entry name" value="Rap/Ran-GAP"/>
    <property type="match status" value="1"/>
</dbReference>
<sequence>MSRQSSDLSPALRQRAHTTSFPSFSWRRPRSEQSTPQTSPPLPPQQPPLSIEGLIKALTPPAVPCLNHARSLATQLTTASPLPRRESLNPILIVLCTDSPTVLQAAGYDILSAYWENHESSAISTSERFSYLSLFLGGHTSWAVDLWEPRFKALRALTKNAMDVVGIESTVIKVLHWWIRGAFDGLAANRSERTERERSIDILVKFVNSILQNPENVSRISEEQMLAIMAFYASLVDSAIILASSYTPISPPTSSHPSPTHRRNLSSLSSSSIPSLNSHSQSQPDAPQKHSGEFAIDLYLSFLTLHLKILSAAHLDYILPLLFRSLAFCASPLPRLYIIPPRTHSRQKNTLEDKITETLSSLFVGPYSAKCMLILKQYLYPPSSPSSLTESSADRSALDQLRLSIMTALGAHRNLRNYVRRALSARLARAYISRETSMSYSHSGIPPNLELESELMEKAWAKDDYTGSSIGTGGNGWEAGTLGRALIGSVGAWVKFEVAIASADPDRQRLTDKAMEGRDEILEEAAGVLKDILQELDLKDDENAAMDEEEAYVVGATLFQLSGYLHPLSNADGSPYIIPLSHPNDAPTPILKTISMFLARDHKRVMQPPLSTILVHVAEHLTDADTSQLPVYMMEQHDLSPTSPEWLKNWKALLESETIMSPTRPLTRRGIMEALQIVYESVKDMTMYRLPLGDLVFGYCTRYSRYSQPLDDSDCMWRMLGEEIVQRTVEESTEGVDGMLDLLISVACTKTEENEETVETSSIYTNETHSPYTPYSSTVISPQLSRGQSESHPPSASRDRESGLPSLSSILSSIAGNGSRSQSVQPPEPEESVEEAPSLAPTTNTTSPSTPRDVSAVVALVEAFSQLTFTPYSLQHNSLLLAIRIYERLLDIMSNSPSVNARLTALQFLVRLRADRDHRLYFVSDAYDPNGLTHSLACLINRVSDPNGKSATDKQPDVESSDAADLRRARSRMPRDLTGRRPSRGRGAGPVHSAASRSRSRTAHTPVAPPIPLPQPPTKPVEPLWKIPDELPFVVSGVDSPSEVLVSYDPEGPNRILVLPISHYLQAVVQMLDRESSWDVLSYLLCHLPVQLSNKHLFCGPNSRMAISTMLSVMCTGIINGNLGSSIELWPLGLKARDAHGLAYQTLSVLISFKICLDLKQRHMLVETFEAGLNAQLSTIKCCLHALSLCAFELQPSLVRCLPRILEKLSQIMSNPNMAVHILGFIAITGSLPALYVNFTANDYKMVFGVALKYLQHYNRIHSHSSSSMAVSWALSQHVRILSYSAVYVWFLALKLPDRPRHISFITRQLLLANEDNTEVDGPTEVCFDWLSRYTYASADPRPANSVFSTTVMEGGSSSSDSTSEKTWIMGNSVVTIKSLVKAGWVEVISRRPSGYSKFICRVENVPMVGPGDVSPDLTSLAAGLVMERDPTKVTEIGEHESGEEAQPSSEGQAPGETESSVPDPITGYVWSKTAPSQRRKQVSIDPSFLLLQLSPFPDGSTEPYVKRVPENINVSRFFGQLDRTPVIDTHAVGIMYVAPGQTHEIDILRNTHGSPAYTRFLEGIGRLINLRGQVDVYAGGLDPDEDGEYAYAWWDDIGQILYHTATMMPTTKHDPQCNNKKRHIGNDHVRIVWNDSGLPYRFDTLTTEFQFVNIVIEPHSIGSIAAFSNNIHESEYFKVTMQLAPGMTEFSPIGHFKIISAENLPVLIRQLSLLSDWFAKVFQWTSRDTERIEMTTNWHNRLNTIKRFKAQVWNEDNSNQNGRPQSHVPRMSGGATDVMSQEALRDFTTSF</sequence>
<accession>A0A409Y6I0</accession>
<evidence type="ECO:0000313" key="4">
    <source>
        <dbReference type="EMBL" id="PPQ98647.1"/>
    </source>
</evidence>
<dbReference type="InterPro" id="IPR027107">
    <property type="entry name" value="Tuberin/Ral-act_asu"/>
</dbReference>
<feature type="region of interest" description="Disordered" evidence="2">
    <location>
        <begin position="1"/>
        <end position="49"/>
    </location>
</feature>
<evidence type="ECO:0000256" key="2">
    <source>
        <dbReference type="SAM" id="MobiDB-lite"/>
    </source>
</evidence>
<gene>
    <name evidence="4" type="ORF">CVT24_004145</name>
</gene>
<feature type="region of interest" description="Disordered" evidence="2">
    <location>
        <begin position="1757"/>
        <end position="1777"/>
    </location>
</feature>
<name>A0A409Y6I0_9AGAR</name>
<feature type="compositionally biased region" description="Pro residues" evidence="2">
    <location>
        <begin position="38"/>
        <end position="47"/>
    </location>
</feature>
<keyword evidence="1" id="KW-0343">GTPase activation</keyword>
<dbReference type="PROSITE" id="PS50085">
    <property type="entry name" value="RAPGAP"/>
    <property type="match status" value="1"/>
</dbReference>
<feature type="domain" description="Rap-GAP" evidence="3">
    <location>
        <begin position="1519"/>
        <end position="1757"/>
    </location>
</feature>
<feature type="compositionally biased region" description="Polar residues" evidence="2">
    <location>
        <begin position="761"/>
        <end position="794"/>
    </location>
</feature>
<dbReference type="STRING" id="181874.A0A409Y6I0"/>
<dbReference type="Proteomes" id="UP000284842">
    <property type="component" value="Unassembled WGS sequence"/>
</dbReference>
<feature type="region of interest" description="Disordered" evidence="2">
    <location>
        <begin position="751"/>
        <end position="851"/>
    </location>
</feature>
<dbReference type="Pfam" id="PF02145">
    <property type="entry name" value="Rap_GAP"/>
    <property type="match status" value="1"/>
</dbReference>